<dbReference type="PANTHER" id="PTHR38537:SF8">
    <property type="entry name" value="FILAMIN-A"/>
    <property type="match status" value="1"/>
</dbReference>
<dbReference type="AlphaFoldDB" id="A0A8S3F6X7"/>
<reference evidence="4" key="1">
    <citation type="submission" date="2021-02" db="EMBL/GenBank/DDBJ databases">
        <authorList>
            <person name="Nowell W R."/>
        </authorList>
    </citation>
    <scope>NUCLEOTIDE SEQUENCE</scope>
</reference>
<comment type="similarity">
    <text evidence="1">Belongs to the filamin family.</text>
</comment>
<dbReference type="Proteomes" id="UP000681967">
    <property type="component" value="Unassembled WGS sequence"/>
</dbReference>
<organism evidence="4 5">
    <name type="scientific">Rotaria magnacalcarata</name>
    <dbReference type="NCBI Taxonomy" id="392030"/>
    <lineage>
        <taxon>Eukaryota</taxon>
        <taxon>Metazoa</taxon>
        <taxon>Spiralia</taxon>
        <taxon>Gnathifera</taxon>
        <taxon>Rotifera</taxon>
        <taxon>Eurotatoria</taxon>
        <taxon>Bdelloidea</taxon>
        <taxon>Philodinida</taxon>
        <taxon>Philodinidae</taxon>
        <taxon>Rotaria</taxon>
    </lineage>
</organism>
<dbReference type="PROSITE" id="PS50194">
    <property type="entry name" value="FILAMIN_REPEAT"/>
    <property type="match status" value="1"/>
</dbReference>
<dbReference type="InterPro" id="IPR014756">
    <property type="entry name" value="Ig_E-set"/>
</dbReference>
<evidence type="ECO:0000256" key="1">
    <source>
        <dbReference type="ARBA" id="ARBA00009238"/>
    </source>
</evidence>
<evidence type="ECO:0000313" key="5">
    <source>
        <dbReference type="Proteomes" id="UP000681967"/>
    </source>
</evidence>
<dbReference type="Gene3D" id="1.10.418.10">
    <property type="entry name" value="Calponin-like domain"/>
    <property type="match status" value="1"/>
</dbReference>
<dbReference type="InterPro" id="IPR044801">
    <property type="entry name" value="Filamin"/>
</dbReference>
<dbReference type="Gene3D" id="2.60.40.10">
    <property type="entry name" value="Immunoglobulins"/>
    <property type="match status" value="1"/>
</dbReference>
<dbReference type="GO" id="GO:0030036">
    <property type="term" value="P:actin cytoskeleton organization"/>
    <property type="evidence" value="ECO:0007669"/>
    <property type="project" value="InterPro"/>
</dbReference>
<evidence type="ECO:0000256" key="3">
    <source>
        <dbReference type="PROSITE-ProRule" id="PRU00087"/>
    </source>
</evidence>
<dbReference type="SUPFAM" id="SSF81296">
    <property type="entry name" value="E set domains"/>
    <property type="match status" value="1"/>
</dbReference>
<feature type="non-terminal residue" evidence="4">
    <location>
        <position position="1"/>
    </location>
</feature>
<dbReference type="InterPro" id="IPR001298">
    <property type="entry name" value="Filamin/ABP280_rpt"/>
</dbReference>
<dbReference type="SMART" id="SM00557">
    <property type="entry name" value="IG_FLMN"/>
    <property type="match status" value="1"/>
</dbReference>
<dbReference type="InterPro" id="IPR036872">
    <property type="entry name" value="CH_dom_sf"/>
</dbReference>
<accession>A0A8S3F6X7</accession>
<keyword evidence="2" id="KW-0677">Repeat</keyword>
<comment type="caution">
    <text evidence="4">The sequence shown here is derived from an EMBL/GenBank/DDBJ whole genome shotgun (WGS) entry which is preliminary data.</text>
</comment>
<proteinExistence type="inferred from homology"/>
<dbReference type="EMBL" id="CAJOBH010240056">
    <property type="protein sequence ID" value="CAF5106050.1"/>
    <property type="molecule type" value="Genomic_DNA"/>
</dbReference>
<dbReference type="Pfam" id="PF00630">
    <property type="entry name" value="Filamin"/>
    <property type="match status" value="1"/>
</dbReference>
<name>A0A8S3F6X7_9BILA</name>
<feature type="repeat" description="Filamin" evidence="3">
    <location>
        <begin position="65"/>
        <end position="163"/>
    </location>
</feature>
<gene>
    <name evidence="4" type="ORF">BYL167_LOCUS65001</name>
</gene>
<dbReference type="GO" id="GO:0051015">
    <property type="term" value="F:actin filament binding"/>
    <property type="evidence" value="ECO:0007669"/>
    <property type="project" value="InterPro"/>
</dbReference>
<evidence type="ECO:0000256" key="2">
    <source>
        <dbReference type="ARBA" id="ARBA00022737"/>
    </source>
</evidence>
<dbReference type="PANTHER" id="PTHR38537">
    <property type="entry name" value="JITTERBUG, ISOFORM N"/>
    <property type="match status" value="1"/>
</dbReference>
<sequence>MTIELSYCRLGSISSIRILPLYSFSMQKLLIQPHEMINPHVDEQSMMTYLSQYPNAKLQPGAPVKPKNYAHLVNCYGEGLERTGHMVDKPVIFHIETCAAGIGKVDVIIVNPNGQTEECTIEFREDRNRTYDCAFYPAMYGEHKIIVTFNEQEVRHSPFYIYVDEPEQISEMLDNDEVDTAGNEVTPSDIEQPVYENYNPANAIIYDREDTADIKITNLNKEGDDIILQEDHIYYAH</sequence>
<dbReference type="InterPro" id="IPR017868">
    <property type="entry name" value="Filamin/ABP280_repeat-like"/>
</dbReference>
<dbReference type="InterPro" id="IPR013783">
    <property type="entry name" value="Ig-like_fold"/>
</dbReference>
<protein>
    <submittedName>
        <fullName evidence="4">Uncharacterized protein</fullName>
    </submittedName>
</protein>
<evidence type="ECO:0000313" key="4">
    <source>
        <dbReference type="EMBL" id="CAF5106050.1"/>
    </source>
</evidence>